<accession>A0ACB0EL14</accession>
<evidence type="ECO:0000313" key="1">
    <source>
        <dbReference type="EMBL" id="CAI9700791.1"/>
    </source>
</evidence>
<reference evidence="1" key="1">
    <citation type="submission" date="2023-05" db="EMBL/GenBank/DDBJ databases">
        <authorList>
            <consortium name="ELIXIR-Norway"/>
        </authorList>
    </citation>
    <scope>NUCLEOTIDE SEQUENCE</scope>
</reference>
<dbReference type="EMBL" id="OX596105">
    <property type="protein sequence ID" value="CAI9700791.1"/>
    <property type="molecule type" value="Genomic_DNA"/>
</dbReference>
<protein>
    <submittedName>
        <fullName evidence="1">Uncharacterized protein</fullName>
    </submittedName>
</protein>
<name>A0ACB0EL14_RANTA</name>
<evidence type="ECO:0000313" key="2">
    <source>
        <dbReference type="Proteomes" id="UP001162501"/>
    </source>
</evidence>
<gene>
    <name evidence="1" type="ORF">MRATA1EN3_LOCUS12004</name>
</gene>
<sequence length="132" mass="13171">MVSPFGPIGTESPGTVARAWGLGSKGLRQGFFGAQSKGRGARSPPGEAQEPGAELEGVGGRGGSRRAGIAANLQPHLYRGGGEYLPHRLVSMVLGAGGGGGGARLVGASVCELSPPTARGPLSVDDRPRGTN</sequence>
<dbReference type="Proteomes" id="UP001162501">
    <property type="component" value="Chromosome 21"/>
</dbReference>
<proteinExistence type="predicted"/>
<organism evidence="1 2">
    <name type="scientific">Rangifer tarandus platyrhynchus</name>
    <name type="common">Svalbard reindeer</name>
    <dbReference type="NCBI Taxonomy" id="3082113"/>
    <lineage>
        <taxon>Eukaryota</taxon>
        <taxon>Metazoa</taxon>
        <taxon>Chordata</taxon>
        <taxon>Craniata</taxon>
        <taxon>Vertebrata</taxon>
        <taxon>Euteleostomi</taxon>
        <taxon>Mammalia</taxon>
        <taxon>Eutheria</taxon>
        <taxon>Laurasiatheria</taxon>
        <taxon>Artiodactyla</taxon>
        <taxon>Ruminantia</taxon>
        <taxon>Pecora</taxon>
        <taxon>Cervidae</taxon>
        <taxon>Odocoileinae</taxon>
        <taxon>Rangifer</taxon>
    </lineage>
</organism>